<name>A0A8H5TN31_FUSCI</name>
<dbReference type="PANTHER" id="PTHR21708">
    <property type="entry name" value="PROBABLE 2-DEHYDROPANTOATE 2-REDUCTASE"/>
    <property type="match status" value="1"/>
</dbReference>
<proteinExistence type="predicted"/>
<dbReference type="InterPro" id="IPR051402">
    <property type="entry name" value="KPR-Related"/>
</dbReference>
<evidence type="ECO:0000313" key="3">
    <source>
        <dbReference type="Proteomes" id="UP000572754"/>
    </source>
</evidence>
<dbReference type="Proteomes" id="UP000572754">
    <property type="component" value="Unassembled WGS sequence"/>
</dbReference>
<dbReference type="InterPro" id="IPR036291">
    <property type="entry name" value="NAD(P)-bd_dom_sf"/>
</dbReference>
<dbReference type="AlphaFoldDB" id="A0A8H5TN31"/>
<reference evidence="3" key="1">
    <citation type="journal article" date="2020" name="BMC Genomics">
        <title>Correction to: Identification and distribution of gene clusters required for synthesis of sphingolipid metabolism inhibitors in diverse species of the filamentous fungus Fusarium.</title>
        <authorList>
            <person name="Kim H.S."/>
            <person name="Lohmar J.M."/>
            <person name="Busman M."/>
            <person name="Brown D.W."/>
            <person name="Naumann T.A."/>
            <person name="Divon H.H."/>
            <person name="Lysoe E."/>
            <person name="Uhlig S."/>
            <person name="Proctor R.H."/>
        </authorList>
    </citation>
    <scope>NUCLEOTIDE SEQUENCE [LARGE SCALE GENOMIC DNA]</scope>
    <source>
        <strain evidence="3">NRRL 25331</strain>
    </source>
</reference>
<dbReference type="SUPFAM" id="SSF51735">
    <property type="entry name" value="NAD(P)-binding Rossmann-fold domains"/>
    <property type="match status" value="1"/>
</dbReference>
<protein>
    <submittedName>
        <fullName evidence="2">Ketopantoate reductase</fullName>
    </submittedName>
</protein>
<accession>A0A8H5TN31</accession>
<reference evidence="2 3" key="2">
    <citation type="submission" date="2020-05" db="EMBL/GenBank/DDBJ databases">
        <title>Identification and distribution of gene clusters putatively required for synthesis of sphingolipid metabolism inhibitors in phylogenetically diverse species of the filamentous fungus Fusarium.</title>
        <authorList>
            <person name="Kim H.-S."/>
            <person name="Busman M."/>
            <person name="Brown D.W."/>
            <person name="Divon H."/>
            <person name="Uhlig S."/>
            <person name="Proctor R.H."/>
        </authorList>
    </citation>
    <scope>NUCLEOTIDE SEQUENCE [LARGE SCALE GENOMIC DNA]</scope>
    <source>
        <strain evidence="2 3">NRRL 25331</strain>
    </source>
</reference>
<dbReference type="EMBL" id="JAAQPE010000254">
    <property type="protein sequence ID" value="KAF5674141.1"/>
    <property type="molecule type" value="Genomic_DNA"/>
</dbReference>
<evidence type="ECO:0000259" key="1">
    <source>
        <dbReference type="Pfam" id="PF02558"/>
    </source>
</evidence>
<keyword evidence="3" id="KW-1185">Reference proteome</keyword>
<evidence type="ECO:0000313" key="2">
    <source>
        <dbReference type="EMBL" id="KAF5674141.1"/>
    </source>
</evidence>
<dbReference type="GO" id="GO:0005737">
    <property type="term" value="C:cytoplasm"/>
    <property type="evidence" value="ECO:0007669"/>
    <property type="project" value="TreeGrafter"/>
</dbReference>
<feature type="domain" description="Ketopantoate reductase N-terminal" evidence="1">
    <location>
        <begin position="6"/>
        <end position="112"/>
    </location>
</feature>
<dbReference type="PANTHER" id="PTHR21708:SF30">
    <property type="entry name" value="2-DEHYDROPANTOATE 2-REDUCTASE-RELATED"/>
    <property type="match status" value="1"/>
</dbReference>
<gene>
    <name evidence="2" type="ORF">FCIRC_7836</name>
</gene>
<dbReference type="Gene3D" id="3.40.50.720">
    <property type="entry name" value="NAD(P)-binding Rossmann-like Domain"/>
    <property type="match status" value="1"/>
</dbReference>
<comment type="caution">
    <text evidence="2">The sequence shown here is derived from an EMBL/GenBank/DDBJ whole genome shotgun (WGS) entry which is preliminary data.</text>
</comment>
<dbReference type="Pfam" id="PF02558">
    <property type="entry name" value="ApbA"/>
    <property type="match status" value="1"/>
</dbReference>
<organism evidence="2 3">
    <name type="scientific">Fusarium circinatum</name>
    <name type="common">Pitch canker fungus</name>
    <name type="synonym">Gibberella circinata</name>
    <dbReference type="NCBI Taxonomy" id="48490"/>
    <lineage>
        <taxon>Eukaryota</taxon>
        <taxon>Fungi</taxon>
        <taxon>Dikarya</taxon>
        <taxon>Ascomycota</taxon>
        <taxon>Pezizomycotina</taxon>
        <taxon>Sordariomycetes</taxon>
        <taxon>Hypocreomycetidae</taxon>
        <taxon>Hypocreales</taxon>
        <taxon>Nectriaceae</taxon>
        <taxon>Fusarium</taxon>
        <taxon>Fusarium fujikuroi species complex</taxon>
    </lineage>
</organism>
<sequence>MTKSKVLVVGTGGIGTMSAYVLETGGKAEVTAVLRSNYEAVVGASWLRHDSVLYSKIKNRVLTYAAVVNVVPDVSKGDAPLFNYILVTTKNITDVPLTTADIILPAVTPGYTSIVLS</sequence>
<dbReference type="InterPro" id="IPR013332">
    <property type="entry name" value="KPR_N"/>
</dbReference>